<dbReference type="PANTHER" id="PTHR13275">
    <property type="entry name" value="YL-1 PROTEIN TRANSCRIPTION FACTOR-LIKE 1"/>
    <property type="match status" value="1"/>
</dbReference>
<dbReference type="Pfam" id="PF08265">
    <property type="entry name" value="YL1_C"/>
    <property type="match status" value="1"/>
</dbReference>
<organism evidence="5 6">
    <name type="scientific">Maudiozyma exigua</name>
    <name type="common">Yeast</name>
    <name type="synonym">Kazachstania exigua</name>
    <dbReference type="NCBI Taxonomy" id="34358"/>
    <lineage>
        <taxon>Eukaryota</taxon>
        <taxon>Fungi</taxon>
        <taxon>Dikarya</taxon>
        <taxon>Ascomycota</taxon>
        <taxon>Saccharomycotina</taxon>
        <taxon>Saccharomycetes</taxon>
        <taxon>Saccharomycetales</taxon>
        <taxon>Saccharomycetaceae</taxon>
        <taxon>Maudiozyma</taxon>
    </lineage>
</organism>
<feature type="compositionally biased region" description="Basic and acidic residues" evidence="3">
    <location>
        <begin position="414"/>
        <end position="424"/>
    </location>
</feature>
<evidence type="ECO:0000256" key="1">
    <source>
        <dbReference type="ARBA" id="ARBA00006832"/>
    </source>
</evidence>
<sequence length="716" mass="82660">MSDLQSLPSSDSESNEPEYLMNTRERRSNAGNRMKALLQQEVDEMQQRTEHLDQDELDLLFKEDEDDEDFDLDPLTRRKSQTNEESELESIPKDDEDQDLLISSDSDISDSEATKEGSEEEAQIQREEKLQKRKRQKLKKTTIIKRKNISEHNEPIKKKKRSNSVQLNPESLLQAERRTSKRSSVVANKLKVYENLSQAEHKRKIIRERLKKTREKATEHILTQEDRMRIALETEKFNHLSLNKYKELELSKKQNRLALQQREKIKFKPKEIVQTLLSTTWNISPEVEIEDELYWSNELKKREKKKRKYVRKSKKKEDAAIDTTKSETNATTDIDKKDSQSEVSSDLKRNILEESIKKEPDIAGPPVEESNITEEGVDSILQTREPIERTGNDVDTSKTMDSNVLEEVDGTIESTDRNSQEDNTKYLTETIPTVTKDEIANIYSNSEEDHNQENSNEKNIKKQVSFDVNPSIEIIENTAKNKTTANEEPTSPNSSISSQESTPQPVTSTNLGVLEEPKLIYEGPLQQVSKNFLTKFSIKQNLTFTPELESPYFFDYITPDRNVISSDSFKPIIHSRLSEDDMIAETEGLEKENIEILPNLDILTTFRNFGEFDRKFEKVLKVSEIKNEDIKINTPAPMGIYTENNNVKKLCLINNKSCKYFDPNLGVPYSDLTSYKVIQDIQNSGETGEYKWFGFRNGGVYLKAKERHAMGVPKGF</sequence>
<feature type="region of interest" description="Disordered" evidence="3">
    <location>
        <begin position="445"/>
        <end position="465"/>
    </location>
</feature>
<dbReference type="InterPro" id="IPR046757">
    <property type="entry name" value="YL1_N"/>
</dbReference>
<feature type="region of interest" description="Disordered" evidence="3">
    <location>
        <begin position="478"/>
        <end position="509"/>
    </location>
</feature>
<evidence type="ECO:0000256" key="3">
    <source>
        <dbReference type="SAM" id="MobiDB-lite"/>
    </source>
</evidence>
<protein>
    <recommendedName>
        <fullName evidence="4">Vps72/YL1 C-terminal domain-containing protein</fullName>
    </recommendedName>
</protein>
<feature type="coiled-coil region" evidence="2">
    <location>
        <begin position="196"/>
        <end position="227"/>
    </location>
</feature>
<feature type="region of interest" description="Disordered" evidence="3">
    <location>
        <begin position="306"/>
        <end position="429"/>
    </location>
</feature>
<comment type="caution">
    <text evidence="5">The sequence shown here is derived from an EMBL/GenBank/DDBJ whole genome shotgun (WGS) entry which is preliminary data.</text>
</comment>
<dbReference type="SMART" id="SM00993">
    <property type="entry name" value="YL1_C"/>
    <property type="match status" value="1"/>
</dbReference>
<feature type="compositionally biased region" description="Basic and acidic residues" evidence="3">
    <location>
        <begin position="45"/>
        <end position="62"/>
    </location>
</feature>
<feature type="compositionally biased region" description="Basic residues" evidence="3">
    <location>
        <begin position="131"/>
        <end position="147"/>
    </location>
</feature>
<dbReference type="GO" id="GO:0005634">
    <property type="term" value="C:nucleus"/>
    <property type="evidence" value="ECO:0007669"/>
    <property type="project" value="TreeGrafter"/>
</dbReference>
<keyword evidence="2" id="KW-0175">Coiled coil</keyword>
<feature type="compositionally biased region" description="Basic and acidic residues" evidence="3">
    <location>
        <begin position="385"/>
        <end position="398"/>
    </location>
</feature>
<feature type="compositionally biased region" description="Basic and acidic residues" evidence="3">
    <location>
        <begin position="112"/>
        <end position="130"/>
    </location>
</feature>
<comment type="similarity">
    <text evidence="1">Belongs to the VPS72/YL1 family.</text>
</comment>
<gene>
    <name evidence="5" type="ORF">C6P45_003144</name>
</gene>
<evidence type="ECO:0000256" key="2">
    <source>
        <dbReference type="SAM" id="Coils"/>
    </source>
</evidence>
<feature type="compositionally biased region" description="Basic and acidic residues" evidence="3">
    <location>
        <begin position="447"/>
        <end position="460"/>
    </location>
</feature>
<feature type="compositionally biased region" description="Polar residues" evidence="3">
    <location>
        <begin position="1"/>
        <end position="12"/>
    </location>
</feature>
<dbReference type="Proteomes" id="UP000750334">
    <property type="component" value="Unassembled WGS sequence"/>
</dbReference>
<evidence type="ECO:0000313" key="6">
    <source>
        <dbReference type="Proteomes" id="UP000750334"/>
    </source>
</evidence>
<dbReference type="InterPro" id="IPR013272">
    <property type="entry name" value="Vps72/YL1_C"/>
</dbReference>
<reference evidence="5 6" key="1">
    <citation type="submission" date="2020-11" db="EMBL/GenBank/DDBJ databases">
        <title>Kefir isolates.</title>
        <authorList>
            <person name="Marcisauskas S."/>
            <person name="Kim Y."/>
            <person name="Blasche S."/>
        </authorList>
    </citation>
    <scope>NUCLEOTIDE SEQUENCE [LARGE SCALE GENOMIC DNA]</scope>
    <source>
        <strain evidence="5 6">OG2</strain>
    </source>
</reference>
<dbReference type="EMBL" id="PUHR01000304">
    <property type="protein sequence ID" value="KAG0655177.1"/>
    <property type="molecule type" value="Genomic_DNA"/>
</dbReference>
<proteinExistence type="inferred from homology"/>
<name>A0A9P6VVP9_MAUEX</name>
<keyword evidence="6" id="KW-1185">Reference proteome</keyword>
<dbReference type="OrthoDB" id="49520at2759"/>
<evidence type="ECO:0000313" key="5">
    <source>
        <dbReference type="EMBL" id="KAG0655177.1"/>
    </source>
</evidence>
<feature type="compositionally biased region" description="Acidic residues" evidence="3">
    <location>
        <begin position="84"/>
        <end position="99"/>
    </location>
</feature>
<feature type="compositionally biased region" description="Basic and acidic residues" evidence="3">
    <location>
        <begin position="333"/>
        <end position="361"/>
    </location>
</feature>
<dbReference type="AlphaFoldDB" id="A0A9P6VVP9"/>
<feature type="region of interest" description="Disordered" evidence="3">
    <location>
        <begin position="1"/>
        <end position="180"/>
    </location>
</feature>
<feature type="domain" description="Vps72/YL1 C-terminal" evidence="4">
    <location>
        <begin position="649"/>
        <end position="678"/>
    </location>
</feature>
<evidence type="ECO:0000259" key="4">
    <source>
        <dbReference type="SMART" id="SM00993"/>
    </source>
</evidence>
<dbReference type="Pfam" id="PF05764">
    <property type="entry name" value="YL1"/>
    <property type="match status" value="1"/>
</dbReference>
<dbReference type="PANTHER" id="PTHR13275:SF4">
    <property type="entry name" value="VACUOLAR PROTEIN SORTING-ASSOCIATED PROTEIN 72 HOMOLOG"/>
    <property type="match status" value="1"/>
</dbReference>
<feature type="compositionally biased region" description="Acidic residues" evidence="3">
    <location>
        <begin position="63"/>
        <end position="72"/>
    </location>
</feature>
<accession>A0A9P6VVP9</accession>